<evidence type="ECO:0008006" key="4">
    <source>
        <dbReference type="Google" id="ProtNLM"/>
    </source>
</evidence>
<dbReference type="EMBL" id="JAACJO010000004">
    <property type="protein sequence ID" value="KAF5359750.1"/>
    <property type="molecule type" value="Genomic_DNA"/>
</dbReference>
<dbReference type="OrthoDB" id="5422613at2759"/>
<gene>
    <name evidence="2" type="ORF">D9756_003029</name>
</gene>
<sequence length="191" mass="21708">MTSNGDNEPEVIDLTTLSESSSEDEDGAANGSLRAESDMSEVEIHLNEETRTQLKNVINTVSATRLREVLVELIETEQAIEIALTKEFITLDRESHKIVPRWETCSNCDEDYDVNTERADGECQFHPGDLEADEDFFADHDERVHGPMDTEENRAEFPEGFTWTCCEGRGHEPGCVQERHQAAVPRKRRRL</sequence>
<evidence type="ECO:0000256" key="1">
    <source>
        <dbReference type="SAM" id="MobiDB-lite"/>
    </source>
</evidence>
<dbReference type="Proteomes" id="UP000559027">
    <property type="component" value="Unassembled WGS sequence"/>
</dbReference>
<organism evidence="2 3">
    <name type="scientific">Leucocoprinus leucothites</name>
    <dbReference type="NCBI Taxonomy" id="201217"/>
    <lineage>
        <taxon>Eukaryota</taxon>
        <taxon>Fungi</taxon>
        <taxon>Dikarya</taxon>
        <taxon>Basidiomycota</taxon>
        <taxon>Agaricomycotina</taxon>
        <taxon>Agaricomycetes</taxon>
        <taxon>Agaricomycetidae</taxon>
        <taxon>Agaricales</taxon>
        <taxon>Agaricineae</taxon>
        <taxon>Agaricaceae</taxon>
        <taxon>Leucocoprinus</taxon>
    </lineage>
</organism>
<proteinExistence type="predicted"/>
<dbReference type="AlphaFoldDB" id="A0A8H5LJE9"/>
<reference evidence="2 3" key="1">
    <citation type="journal article" date="2020" name="ISME J.">
        <title>Uncovering the hidden diversity of litter-decomposition mechanisms in mushroom-forming fungi.</title>
        <authorList>
            <person name="Floudas D."/>
            <person name="Bentzer J."/>
            <person name="Ahren D."/>
            <person name="Johansson T."/>
            <person name="Persson P."/>
            <person name="Tunlid A."/>
        </authorList>
    </citation>
    <scope>NUCLEOTIDE SEQUENCE [LARGE SCALE GENOMIC DNA]</scope>
    <source>
        <strain evidence="2 3">CBS 146.42</strain>
    </source>
</reference>
<name>A0A8H5LJE9_9AGAR</name>
<comment type="caution">
    <text evidence="2">The sequence shown here is derived from an EMBL/GenBank/DDBJ whole genome shotgun (WGS) entry which is preliminary data.</text>
</comment>
<evidence type="ECO:0000313" key="3">
    <source>
        <dbReference type="Proteomes" id="UP000559027"/>
    </source>
</evidence>
<evidence type="ECO:0000313" key="2">
    <source>
        <dbReference type="EMBL" id="KAF5359750.1"/>
    </source>
</evidence>
<dbReference type="PANTHER" id="PTHR38167:SF1">
    <property type="entry name" value="C2H2-TYPE DOMAIN-CONTAINING PROTEIN"/>
    <property type="match status" value="1"/>
</dbReference>
<dbReference type="PANTHER" id="PTHR38167">
    <property type="entry name" value="C2H2-TYPE DOMAIN-CONTAINING PROTEIN"/>
    <property type="match status" value="1"/>
</dbReference>
<keyword evidence="3" id="KW-1185">Reference proteome</keyword>
<protein>
    <recommendedName>
        <fullName evidence="4">C2H2-type domain-containing protein</fullName>
    </recommendedName>
</protein>
<feature type="region of interest" description="Disordered" evidence="1">
    <location>
        <begin position="1"/>
        <end position="37"/>
    </location>
</feature>
<accession>A0A8H5LJE9</accession>